<dbReference type="AlphaFoldDB" id="Q06SA9"/>
<feature type="signal peptide" evidence="2">
    <location>
        <begin position="1"/>
        <end position="18"/>
    </location>
</feature>
<keyword evidence="3" id="KW-0496">Mitochondrion</keyword>
<dbReference type="Gene3D" id="1.10.287.3510">
    <property type="match status" value="1"/>
</dbReference>
<evidence type="ECO:0000313" key="3">
    <source>
        <dbReference type="EMBL" id="ABF60129.1"/>
    </source>
</evidence>
<evidence type="ECO:0000256" key="1">
    <source>
        <dbReference type="SAM" id="Phobius"/>
    </source>
</evidence>
<gene>
    <name evidence="3" type="primary">ND4L</name>
</gene>
<feature type="chain" id="PRO_5004165397" evidence="2">
    <location>
        <begin position="19"/>
        <end position="93"/>
    </location>
</feature>
<protein>
    <submittedName>
        <fullName evidence="3">NADH dehydrogenase subunit 4L</fullName>
    </submittedName>
</protein>
<feature type="transmembrane region" description="Helical" evidence="1">
    <location>
        <begin position="54"/>
        <end position="76"/>
    </location>
</feature>
<keyword evidence="1" id="KW-0812">Transmembrane</keyword>
<evidence type="ECO:0000256" key="2">
    <source>
        <dbReference type="SAM" id="SignalP"/>
    </source>
</evidence>
<sequence length="93" mass="10257">MSFFLAFLIFFCSLFVMANDQNHILMMMLATEMLSVGIYGMLILSLYHSCSMGFCLGFLSFSVCKAVLGLGLYASIVQGFGVEKAPSLLVLKY</sequence>
<dbReference type="EMBL" id="DQ632743">
    <property type="protein sequence ID" value="ABF60129.1"/>
    <property type="molecule type" value="Genomic_DNA"/>
</dbReference>
<reference evidence="3" key="1">
    <citation type="journal article" date="2006" name="Front. Zool.">
        <title>The complete sequences and gene organisation of the mitochondrial genomes of the heterodont bivalves Acanthocardia tuberculata and Hiatella arctica--and the first record for a putative Atpase subunit 8 gene in marine bivalves.</title>
        <authorList>
            <person name="Dreyer H."/>
            <person name="Steiner G."/>
        </authorList>
    </citation>
    <scope>NUCLEOTIDE SEQUENCE</scope>
</reference>
<dbReference type="RefSeq" id="YP_784023.1">
    <property type="nucleotide sequence ID" value="NC_008452.1"/>
</dbReference>
<dbReference type="CTD" id="4539"/>
<dbReference type="GeneID" id="4363477"/>
<keyword evidence="1" id="KW-0472">Membrane</keyword>
<keyword evidence="2" id="KW-0732">Signal</keyword>
<name>Q06SA9_ACATU</name>
<accession>Q06SA9</accession>
<feature type="transmembrane region" description="Helical" evidence="1">
    <location>
        <begin position="28"/>
        <end position="47"/>
    </location>
</feature>
<proteinExistence type="predicted"/>
<geneLocation type="mitochondrion" evidence="3"/>
<organism evidence="3">
    <name type="scientific">Acanthocardia tuberculata</name>
    <name type="common">Rough cockle</name>
    <dbReference type="NCBI Taxonomy" id="385555"/>
    <lineage>
        <taxon>Eukaryota</taxon>
        <taxon>Metazoa</taxon>
        <taxon>Spiralia</taxon>
        <taxon>Lophotrochozoa</taxon>
        <taxon>Mollusca</taxon>
        <taxon>Bivalvia</taxon>
        <taxon>Autobranchia</taxon>
        <taxon>Heteroconchia</taxon>
        <taxon>Euheterodonta</taxon>
        <taxon>Imparidentia</taxon>
        <taxon>Neoheterodontei</taxon>
        <taxon>Cardiida</taxon>
        <taxon>Cardioidea</taxon>
        <taxon>Cardiidae</taxon>
        <taxon>Lymnocardiinae</taxon>
        <taxon>Acanthocardia</taxon>
    </lineage>
</organism>
<keyword evidence="1" id="KW-1133">Transmembrane helix</keyword>